<dbReference type="PANTHER" id="PTHR16214">
    <property type="entry name" value="TRANSMEMBRANE PROTEIN 260"/>
    <property type="match status" value="1"/>
</dbReference>
<feature type="transmembrane region" description="Helical" evidence="1">
    <location>
        <begin position="209"/>
        <end position="227"/>
    </location>
</feature>
<keyword evidence="1" id="KW-0472">Membrane</keyword>
<organism evidence="2 3">
    <name type="scientific">Pelagomonas calceolata</name>
    <dbReference type="NCBI Taxonomy" id="35677"/>
    <lineage>
        <taxon>Eukaryota</taxon>
        <taxon>Sar</taxon>
        <taxon>Stramenopiles</taxon>
        <taxon>Ochrophyta</taxon>
        <taxon>Pelagophyceae</taxon>
        <taxon>Pelagomonadales</taxon>
        <taxon>Pelagomonadaceae</taxon>
        <taxon>Pelagomonas</taxon>
    </lineage>
</organism>
<evidence type="ECO:0000256" key="1">
    <source>
        <dbReference type="SAM" id="Phobius"/>
    </source>
</evidence>
<keyword evidence="1" id="KW-1133">Transmembrane helix</keyword>
<dbReference type="InterPro" id="IPR052724">
    <property type="entry name" value="GT117_domain-containing"/>
</dbReference>
<feature type="transmembrane region" description="Helical" evidence="1">
    <location>
        <begin position="379"/>
        <end position="402"/>
    </location>
</feature>
<evidence type="ECO:0000313" key="2">
    <source>
        <dbReference type="EMBL" id="CAH0372715.1"/>
    </source>
</evidence>
<dbReference type="PANTHER" id="PTHR16214:SF3">
    <property type="entry name" value="TRANSMEMBRANE PROTEIN 260"/>
    <property type="match status" value="1"/>
</dbReference>
<reference evidence="2" key="1">
    <citation type="submission" date="2021-11" db="EMBL/GenBank/DDBJ databases">
        <authorList>
            <consortium name="Genoscope - CEA"/>
            <person name="William W."/>
        </authorList>
    </citation>
    <scope>NUCLEOTIDE SEQUENCE</scope>
</reference>
<feature type="transmembrane region" description="Helical" evidence="1">
    <location>
        <begin position="21"/>
        <end position="42"/>
    </location>
</feature>
<feature type="transmembrane region" description="Helical" evidence="1">
    <location>
        <begin position="353"/>
        <end position="372"/>
    </location>
</feature>
<comment type="caution">
    <text evidence="2">The sequence shown here is derived from an EMBL/GenBank/DDBJ whole genome shotgun (WGS) entry which is preliminary data.</text>
</comment>
<evidence type="ECO:0008006" key="4">
    <source>
        <dbReference type="Google" id="ProtNLM"/>
    </source>
</evidence>
<proteinExistence type="predicted"/>
<dbReference type="AlphaFoldDB" id="A0A8J2WZT3"/>
<protein>
    <recommendedName>
        <fullName evidence="4">DUF2723 domain-containing protein</fullName>
    </recommendedName>
</protein>
<name>A0A8J2WZT3_9STRA</name>
<keyword evidence="1" id="KW-0812">Transmembrane</keyword>
<dbReference type="InterPro" id="IPR021280">
    <property type="entry name" value="TMEM260-like"/>
</dbReference>
<sequence>MGKKSTSRKQALQSDDDAARAAAAACGVSASVVYALTAAASVGGGDSGELLAEACVGGVAHPPGYGLWLELANIFALDPTRAARRASLMSALCGAAAVWGCARAAATWARHLDEGRHGAIAAVVAGGALLASPLPWEYATHAEVFALNNALVAFGIWCAAALAAHPRDRRPARFAALLVGCCAAHQHASLLTAAPLAAFAVAWLRAGPLFMLELFAVAVAAWAYPTYKLTERSAAATEGSWGDLTTARGVFTHLTRYEYGTFRLGASAAGTAGLRPRVLAYFTWSLDQTGATVLALALVGAGAGALSKNRPARRAARAVSGAWTLYTLLWHGIWSNLPIHEPSMAYEVHARFWMQPHLLVCVMAGAGAAAVAARAPKPLPAAALALCVCVVASRVAALWPALDFSVVAALATHGAAALAAVPEGGLLLSHTDLHWNPARYLRACEGARPDVTHLSLQLLPYPWFARQHPLHPRMKRWPDVAAASTDPATERYERLVEDVATGNLDAFPAGIYLDIHGVHEPHIGRLGSWRGRWNLVPWGLHYRIVAAGAVQGDAGEWLARSLAEIDRLKAAYEGGPPSPDRFRVGSWEIAAGAAYNDAHYQTGLFALTLAQELRASGLVPEGVPAYVAALRAARRLTGPAADAAASHRAHLSSPAGDAAKNALLAAVSLHGALAAGRDLAARGLPFGNVDAPTDAELANVTLDARRRAQRFLEVHGDDVDADVFRRFLAGA</sequence>
<dbReference type="OrthoDB" id="197432at2759"/>
<dbReference type="Proteomes" id="UP000789595">
    <property type="component" value="Unassembled WGS sequence"/>
</dbReference>
<keyword evidence="3" id="KW-1185">Reference proteome</keyword>
<feature type="transmembrane region" description="Helical" evidence="1">
    <location>
        <begin position="315"/>
        <end position="333"/>
    </location>
</feature>
<feature type="transmembrane region" description="Helical" evidence="1">
    <location>
        <begin position="144"/>
        <end position="164"/>
    </location>
</feature>
<dbReference type="Pfam" id="PF11028">
    <property type="entry name" value="TMEM260-like"/>
    <property type="match status" value="1"/>
</dbReference>
<dbReference type="EMBL" id="CAKKNE010000003">
    <property type="protein sequence ID" value="CAH0372715.1"/>
    <property type="molecule type" value="Genomic_DNA"/>
</dbReference>
<evidence type="ECO:0000313" key="3">
    <source>
        <dbReference type="Proteomes" id="UP000789595"/>
    </source>
</evidence>
<accession>A0A8J2WZT3</accession>
<gene>
    <name evidence="2" type="ORF">PECAL_3P27360</name>
</gene>